<dbReference type="Gene3D" id="2.40.50.100">
    <property type="match status" value="2"/>
</dbReference>
<dbReference type="PANTHER" id="PTHR30438">
    <property type="entry name" value="36 KDA ANTIGEN-RELATED"/>
    <property type="match status" value="1"/>
</dbReference>
<feature type="compositionally biased region" description="Basic and acidic residues" evidence="1">
    <location>
        <begin position="162"/>
        <end position="172"/>
    </location>
</feature>
<dbReference type="Gene3D" id="1.10.287.470">
    <property type="entry name" value="Helix hairpin bin"/>
    <property type="match status" value="2"/>
</dbReference>
<dbReference type="Pfam" id="PF25881">
    <property type="entry name" value="HH_YBHG"/>
    <property type="match status" value="1"/>
</dbReference>
<gene>
    <name evidence="3" type="ORF">APR42_09585</name>
</gene>
<keyword evidence="4" id="KW-1185">Reference proteome</keyword>
<evidence type="ECO:0000313" key="3">
    <source>
        <dbReference type="EMBL" id="KRG27986.1"/>
    </source>
</evidence>
<feature type="region of interest" description="Disordered" evidence="1">
    <location>
        <begin position="162"/>
        <end position="186"/>
    </location>
</feature>
<dbReference type="PANTHER" id="PTHR30438:SF2">
    <property type="entry name" value="MEMBRANE PROTEIN"/>
    <property type="match status" value="1"/>
</dbReference>
<dbReference type="Gene3D" id="2.40.30.170">
    <property type="match status" value="1"/>
</dbReference>
<organism evidence="3 4">
    <name type="scientific">Salegentibacter mishustinae</name>
    <dbReference type="NCBI Taxonomy" id="270918"/>
    <lineage>
        <taxon>Bacteria</taxon>
        <taxon>Pseudomonadati</taxon>
        <taxon>Bacteroidota</taxon>
        <taxon>Flavobacteriia</taxon>
        <taxon>Flavobacteriales</taxon>
        <taxon>Flavobacteriaceae</taxon>
        <taxon>Salegentibacter</taxon>
    </lineage>
</organism>
<dbReference type="STRING" id="270918.APR42_09585"/>
<feature type="domain" description="YbhG-like alpha-helical hairpin" evidence="2">
    <location>
        <begin position="72"/>
        <end position="186"/>
    </location>
</feature>
<comment type="caution">
    <text evidence="3">The sequence shown here is derived from an EMBL/GenBank/DDBJ whole genome shotgun (WGS) entry which is preliminary data.</text>
</comment>
<name>A0A0Q9ZCW8_9FLAO</name>
<dbReference type="RefSeq" id="WP_057482658.1">
    <property type="nucleotide sequence ID" value="NZ_BMWR01000004.1"/>
</dbReference>
<dbReference type="GO" id="GO:0005886">
    <property type="term" value="C:plasma membrane"/>
    <property type="evidence" value="ECO:0007669"/>
    <property type="project" value="TreeGrafter"/>
</dbReference>
<evidence type="ECO:0000259" key="2">
    <source>
        <dbReference type="Pfam" id="PF25881"/>
    </source>
</evidence>
<sequence>MKNIKIGFILLGLLSLGSCNNQEEISPVRGKVKFETISVSSKLAGRVNKLFVAEGDEVSKGDTLAFLDIPEISAKMLQAEGALKAAKGQLNMANVGATEEQLIQIEGKLNAAKAEQEFARESYKRLNNMYKDSLISRQQLDEVKMKLEMANAQVSAVEAKRQEAGNRARTEQIDQAQGQLDRARGAREEVLTASDEKYLISPTNMSIETISLVEGELLSPGYTLINGYKKSSLYFRFTINESRIYDFKKGDELSLVNPYTEEEFKGKIVSIKQLPQYADITSTAPLYDLSESVYELKVIPTSDISGSNFYTNATILLKDQ</sequence>
<dbReference type="Proteomes" id="UP000051643">
    <property type="component" value="Unassembled WGS sequence"/>
</dbReference>
<reference evidence="3" key="1">
    <citation type="submission" date="2015-10" db="EMBL/GenBank/DDBJ databases">
        <title>Draft genome sequence of Salegentibacter mishustinae KCTC 12263.</title>
        <authorList>
            <person name="Lin W."/>
            <person name="Zheng Q."/>
        </authorList>
    </citation>
    <scope>NUCLEOTIDE SEQUENCE [LARGE SCALE GENOMIC DNA]</scope>
    <source>
        <strain evidence="3">KCTC 12263</strain>
    </source>
</reference>
<protein>
    <submittedName>
        <fullName evidence="3">Biotin attachment protein</fullName>
    </submittedName>
</protein>
<proteinExistence type="predicted"/>
<dbReference type="SUPFAM" id="SSF111369">
    <property type="entry name" value="HlyD-like secretion proteins"/>
    <property type="match status" value="2"/>
</dbReference>
<dbReference type="OrthoDB" id="9798190at2"/>
<dbReference type="InterPro" id="IPR059052">
    <property type="entry name" value="HH_YbhG-like"/>
</dbReference>
<evidence type="ECO:0000313" key="4">
    <source>
        <dbReference type="Proteomes" id="UP000051643"/>
    </source>
</evidence>
<dbReference type="EMBL" id="LKTP01000034">
    <property type="protein sequence ID" value="KRG27986.1"/>
    <property type="molecule type" value="Genomic_DNA"/>
</dbReference>
<dbReference type="PROSITE" id="PS51257">
    <property type="entry name" value="PROKAR_LIPOPROTEIN"/>
    <property type="match status" value="1"/>
</dbReference>
<accession>A0A0Q9ZCW8</accession>
<dbReference type="AlphaFoldDB" id="A0A0Q9ZCW8"/>
<evidence type="ECO:0000256" key="1">
    <source>
        <dbReference type="SAM" id="MobiDB-lite"/>
    </source>
</evidence>